<keyword evidence="5 6" id="KW-0472">Membrane</keyword>
<reference evidence="8" key="1">
    <citation type="submission" date="2021-01" db="EMBL/GenBank/DDBJ databases">
        <authorList>
            <consortium name="Genoscope - CEA"/>
            <person name="William W."/>
        </authorList>
    </citation>
    <scope>NUCLEOTIDE SEQUENCE</scope>
</reference>
<dbReference type="InterPro" id="IPR039797">
    <property type="entry name" value="Pecanex"/>
</dbReference>
<feature type="transmembrane region" description="Helical" evidence="6">
    <location>
        <begin position="242"/>
        <end position="259"/>
    </location>
</feature>
<feature type="transmembrane region" description="Helical" evidence="6">
    <location>
        <begin position="397"/>
        <end position="416"/>
    </location>
</feature>
<comment type="caution">
    <text evidence="8">The sequence shown here is derived from an EMBL/GenBank/DDBJ whole genome shotgun (WGS) entry which is preliminary data.</text>
</comment>
<organism evidence="8 9">
    <name type="scientific">Paramecium primaurelia</name>
    <dbReference type="NCBI Taxonomy" id="5886"/>
    <lineage>
        <taxon>Eukaryota</taxon>
        <taxon>Sar</taxon>
        <taxon>Alveolata</taxon>
        <taxon>Ciliophora</taxon>
        <taxon>Intramacronucleata</taxon>
        <taxon>Oligohymenophorea</taxon>
        <taxon>Peniculida</taxon>
        <taxon>Parameciidae</taxon>
        <taxon>Paramecium</taxon>
    </lineage>
</organism>
<keyword evidence="3 6" id="KW-0812">Transmembrane</keyword>
<evidence type="ECO:0000259" key="7">
    <source>
        <dbReference type="Pfam" id="PF05041"/>
    </source>
</evidence>
<feature type="transmembrane region" description="Helical" evidence="6">
    <location>
        <begin position="308"/>
        <end position="326"/>
    </location>
</feature>
<dbReference type="PANTHER" id="PTHR12372:SF6">
    <property type="entry name" value="PECANEX-LIKE PROTEIN 4"/>
    <property type="match status" value="1"/>
</dbReference>
<feature type="transmembrane region" description="Helical" evidence="6">
    <location>
        <begin position="36"/>
        <end position="55"/>
    </location>
</feature>
<sequence>MNQTAPVLTTQKRSYLLRACLASLFGGHQLNLPSKLYIIQVIIQLVSVIQTYIIGKLIDNYAVVLIVPALINTILQIAMNYLISEEYQKTRLQILLQIGILIPQTLGTASAIKYDGTILDAIVFFFLFPREQNVELGFTQIETYSRSRYACLFLKLILILTHVNRMIIANIIRYIYYFTPILIWMGLFGQFSQFSEYVGEQFNFLMGSSYQSSQKRTYLTVLLNIVLIAICLGLSFINENRIAIIVSGCLVNIKMYNIFGSVPDDQKQIFKQNCLDRQYLLYNLLSTLLNVISIILCGILASSNYKELYYAIIPLYVCYMFIQFKYQQYVKYYKIFYTVIECACISMMDYNFEGIFAQRLFECTTIIRLYSLIHSNPTYLFFEQLTCFIISFTTNYSMAYCQLIGFLVQIGLRFGIRMKSRLFIWFIANQKMLTVKKQKVQGAAFITCLQLLVCPLTFLIMLISSILDSPYMPILGLPIFYFASLRPFRNTIEISKHIHDSSEGSIYNSYLSKAYNKLLGSQPLWSHYLIRIGKYLGIVQVLENQGGYAVIQFKGLESQETTSCHGIEAREIDRLVDAKDCGSFLGSALTLQNQFQVTSYEENQIILTGIIEAVEFSSEFKKIYLKMLCYYFGQELNENNKKSIIELSKRYDASEYPFPNSFADLIKLSTKFTSYKIDNLEQQQQQQQQQQSKVQIKQDNDELFGMLDDLIQDVPVQNKKLHQQNKVVQSSGFYNHIQRAILYIYQVSLGDLDFNFQSRINQKVLFNLYKNSNTLFEQRQMKGIDSILSEIATLAIRTALKISLDFYSIEGNLMIEDSELLQQLKENNDCYVGMGNEQGWQQAMVSNQELRSLGYDSGKNKLTVYRHTFSEIQCQVFRFDSEVIRGIEANLQMELLFATNDDEERYSIQTHEQFFRNMIIEGSELPLGYAPFYSGPVIISLR</sequence>
<evidence type="ECO:0000313" key="8">
    <source>
        <dbReference type="EMBL" id="CAD8113640.1"/>
    </source>
</evidence>
<feature type="transmembrane region" description="Helical" evidence="6">
    <location>
        <begin position="216"/>
        <end position="236"/>
    </location>
</feature>
<dbReference type="Pfam" id="PF05041">
    <property type="entry name" value="Pecanex_C"/>
    <property type="match status" value="1"/>
</dbReference>
<keyword evidence="4 6" id="KW-1133">Transmembrane helix</keyword>
<evidence type="ECO:0000256" key="4">
    <source>
        <dbReference type="ARBA" id="ARBA00022989"/>
    </source>
</evidence>
<gene>
    <name evidence="8" type="ORF">PPRIM_AZ9-3.1.T1560032</name>
</gene>
<feature type="domain" description="Pecanex C-terminal" evidence="7">
    <location>
        <begin position="740"/>
        <end position="940"/>
    </location>
</feature>
<feature type="transmembrane region" description="Helical" evidence="6">
    <location>
        <begin position="174"/>
        <end position="195"/>
    </location>
</feature>
<evidence type="ECO:0000313" key="9">
    <source>
        <dbReference type="Proteomes" id="UP000688137"/>
    </source>
</evidence>
<dbReference type="PANTHER" id="PTHR12372">
    <property type="entry name" value="PECANEX"/>
    <property type="match status" value="1"/>
</dbReference>
<comment type="similarity">
    <text evidence="2">Belongs to the pecanex family.</text>
</comment>
<accession>A0A8S1QGE4</accession>
<evidence type="ECO:0000256" key="3">
    <source>
        <dbReference type="ARBA" id="ARBA00022692"/>
    </source>
</evidence>
<comment type="subcellular location">
    <subcellularLocation>
        <location evidence="1">Membrane</location>
        <topology evidence="1">Multi-pass membrane protein</topology>
    </subcellularLocation>
</comment>
<protein>
    <recommendedName>
        <fullName evidence="7">Pecanex C-terminal domain-containing protein</fullName>
    </recommendedName>
</protein>
<evidence type="ECO:0000256" key="5">
    <source>
        <dbReference type="ARBA" id="ARBA00023136"/>
    </source>
</evidence>
<keyword evidence="9" id="KW-1185">Reference proteome</keyword>
<dbReference type="GO" id="GO:0016020">
    <property type="term" value="C:membrane"/>
    <property type="evidence" value="ECO:0007669"/>
    <property type="project" value="UniProtKB-SubCell"/>
</dbReference>
<name>A0A8S1QGE4_PARPR</name>
<proteinExistence type="inferred from homology"/>
<dbReference type="EMBL" id="CAJJDM010000161">
    <property type="protein sequence ID" value="CAD8113640.1"/>
    <property type="molecule type" value="Genomic_DNA"/>
</dbReference>
<evidence type="ECO:0000256" key="1">
    <source>
        <dbReference type="ARBA" id="ARBA00004141"/>
    </source>
</evidence>
<evidence type="ECO:0000256" key="6">
    <source>
        <dbReference type="SAM" id="Phobius"/>
    </source>
</evidence>
<feature type="transmembrane region" description="Helical" evidence="6">
    <location>
        <begin position="280"/>
        <end position="302"/>
    </location>
</feature>
<dbReference type="Proteomes" id="UP000688137">
    <property type="component" value="Unassembled WGS sequence"/>
</dbReference>
<feature type="transmembrane region" description="Helical" evidence="6">
    <location>
        <begin position="61"/>
        <end position="83"/>
    </location>
</feature>
<feature type="transmembrane region" description="Helical" evidence="6">
    <location>
        <begin position="442"/>
        <end position="464"/>
    </location>
</feature>
<evidence type="ECO:0000256" key="2">
    <source>
        <dbReference type="ARBA" id="ARBA00010170"/>
    </source>
</evidence>
<dbReference type="InterPro" id="IPR007735">
    <property type="entry name" value="Pecanex_C"/>
</dbReference>
<dbReference type="OMA" id="TYLFFEQ"/>
<dbReference type="AlphaFoldDB" id="A0A8S1QGE4"/>